<keyword evidence="3" id="KW-1185">Reference proteome</keyword>
<evidence type="ECO:0000313" key="3">
    <source>
        <dbReference type="Proteomes" id="UP000188879"/>
    </source>
</evidence>
<dbReference type="OrthoDB" id="418728at2"/>
<reference evidence="2 3" key="1">
    <citation type="submission" date="2016-10" db="EMBL/GenBank/DDBJ databases">
        <title>Draft Genome sequence of Roseomonas sp. strain M3.</title>
        <authorList>
            <person name="Subhash Y."/>
            <person name="Lee S."/>
        </authorList>
    </citation>
    <scope>NUCLEOTIDE SEQUENCE [LARGE SCALE GENOMIC DNA]</scope>
    <source>
        <strain evidence="2 3">M3</strain>
    </source>
</reference>
<dbReference type="Proteomes" id="UP000188879">
    <property type="component" value="Unassembled WGS sequence"/>
</dbReference>
<evidence type="ECO:0000313" key="2">
    <source>
        <dbReference type="EMBL" id="ONG54019.1"/>
    </source>
</evidence>
<dbReference type="RefSeq" id="WP_076957427.1">
    <property type="nucleotide sequence ID" value="NZ_MLCO01000090.1"/>
</dbReference>
<protein>
    <recommendedName>
        <fullName evidence="4">Metallo-beta-lactamase domain-containing protein</fullName>
    </recommendedName>
</protein>
<dbReference type="EMBL" id="MLCO01000090">
    <property type="protein sequence ID" value="ONG54019.1"/>
    <property type="molecule type" value="Genomic_DNA"/>
</dbReference>
<sequence>MFLSLEVLPARKGDCLLLHFGKMAPTRLVLVDGGPSGVYGSHLKPRLEALRAARGLVPNEALQLDALLVSHIDDDHIRGILDLTKDLREAKQQQRPLPVRVSRLWHNGLEQLLGGRPAQLDSHASFGAAALLGEVELPECMDDTAAMVLASIPQGRKLEDDARFLGWQVNQGFEDGLILAKEGPVQATLADDLRLTVIGPLRSELEALWREHEAWLRKHDGEARPAAALAAYLDESVTNLSSIVLLAEMGGRRALLTGDARGDTILRGLRLAGLLPRDGGTLHLDLLKIPHHGSSRNMEEDFFRRITADHYVFSGDGEHGNPERETVEMLLDARDDGAPFTLHFTYPIAGIDSRRREDWEKARAKEEARQKKGAKKPVSSDWDTGRQSIVALFAERGIPSGGREVRVVEAGKPHFIHLLGMVSP</sequence>
<name>A0A1V2H3J7_9PROT</name>
<feature type="compositionally biased region" description="Basic and acidic residues" evidence="1">
    <location>
        <begin position="361"/>
        <end position="370"/>
    </location>
</feature>
<dbReference type="SUPFAM" id="SSF56281">
    <property type="entry name" value="Metallo-hydrolase/oxidoreductase"/>
    <property type="match status" value="1"/>
</dbReference>
<dbReference type="Gene3D" id="3.60.15.10">
    <property type="entry name" value="Ribonuclease Z/Hydroxyacylglutathione hydrolase-like"/>
    <property type="match status" value="1"/>
</dbReference>
<evidence type="ECO:0000256" key="1">
    <source>
        <dbReference type="SAM" id="MobiDB-lite"/>
    </source>
</evidence>
<accession>A0A1V2H3J7</accession>
<dbReference type="InterPro" id="IPR036866">
    <property type="entry name" value="RibonucZ/Hydroxyglut_hydro"/>
</dbReference>
<feature type="region of interest" description="Disordered" evidence="1">
    <location>
        <begin position="361"/>
        <end position="382"/>
    </location>
</feature>
<organism evidence="2 3">
    <name type="scientific">Teichococcus deserti</name>
    <dbReference type="NCBI Taxonomy" id="1817963"/>
    <lineage>
        <taxon>Bacteria</taxon>
        <taxon>Pseudomonadati</taxon>
        <taxon>Pseudomonadota</taxon>
        <taxon>Alphaproteobacteria</taxon>
        <taxon>Acetobacterales</taxon>
        <taxon>Roseomonadaceae</taxon>
        <taxon>Roseomonas</taxon>
    </lineage>
</organism>
<dbReference type="AlphaFoldDB" id="A0A1V2H3J7"/>
<dbReference type="PANTHER" id="PTHR30619:SF1">
    <property type="entry name" value="RECOMBINATION PROTEIN 2"/>
    <property type="match status" value="1"/>
</dbReference>
<evidence type="ECO:0008006" key="4">
    <source>
        <dbReference type="Google" id="ProtNLM"/>
    </source>
</evidence>
<dbReference type="InterPro" id="IPR052159">
    <property type="entry name" value="Competence_DNA_uptake"/>
</dbReference>
<proteinExistence type="predicted"/>
<dbReference type="PANTHER" id="PTHR30619">
    <property type="entry name" value="DNA INTERNALIZATION/COMPETENCE PROTEIN COMEC/REC2"/>
    <property type="match status" value="1"/>
</dbReference>
<comment type="caution">
    <text evidence="2">The sequence shown here is derived from an EMBL/GenBank/DDBJ whole genome shotgun (WGS) entry which is preliminary data.</text>
</comment>
<gene>
    <name evidence="2" type="ORF">BKE38_11120</name>
</gene>